<keyword evidence="4" id="KW-1185">Reference proteome</keyword>
<name>A0A1I6GQV1_9RHOB</name>
<dbReference type="InterPro" id="IPR001451">
    <property type="entry name" value="Hexapep"/>
</dbReference>
<dbReference type="PANTHER" id="PTHR23416:SF23">
    <property type="entry name" value="ACETYLTRANSFERASE C18B11.09C-RELATED"/>
    <property type="match status" value="1"/>
</dbReference>
<dbReference type="InterPro" id="IPR051159">
    <property type="entry name" value="Hexapeptide_acetyltransf"/>
</dbReference>
<evidence type="ECO:0008006" key="5">
    <source>
        <dbReference type="Google" id="ProtNLM"/>
    </source>
</evidence>
<dbReference type="EMBL" id="FOYP01000001">
    <property type="protein sequence ID" value="SFR44568.1"/>
    <property type="molecule type" value="Genomic_DNA"/>
</dbReference>
<evidence type="ECO:0000256" key="2">
    <source>
        <dbReference type="ARBA" id="ARBA00022679"/>
    </source>
</evidence>
<evidence type="ECO:0000313" key="3">
    <source>
        <dbReference type="EMBL" id="SFR44568.1"/>
    </source>
</evidence>
<organism evidence="3 4">
    <name type="scientific">Yoonia tamlensis</name>
    <dbReference type="NCBI Taxonomy" id="390270"/>
    <lineage>
        <taxon>Bacteria</taxon>
        <taxon>Pseudomonadati</taxon>
        <taxon>Pseudomonadota</taxon>
        <taxon>Alphaproteobacteria</taxon>
        <taxon>Rhodobacterales</taxon>
        <taxon>Paracoccaceae</taxon>
        <taxon>Yoonia</taxon>
    </lineage>
</organism>
<dbReference type="Proteomes" id="UP000199478">
    <property type="component" value="Unassembled WGS sequence"/>
</dbReference>
<dbReference type="RefSeq" id="WP_090199572.1">
    <property type="nucleotide sequence ID" value="NZ_FOYP01000001.1"/>
</dbReference>
<proteinExistence type="inferred from homology"/>
<dbReference type="GO" id="GO:0005829">
    <property type="term" value="C:cytosol"/>
    <property type="evidence" value="ECO:0007669"/>
    <property type="project" value="TreeGrafter"/>
</dbReference>
<sequence>MRFNPLTGVYWTGRVAGAIARRAGMIWATQLHRASLAQVGKGTRFQTGVRFADPRAVRIGRHCYFWKGCNAASELAGARLDIGDAVQVNRGVHLDITGGLQIGDGVMISENAVIYTHDHGLDPYAKPMACPKKIGADVWIGMNAVILPQCGTIGRGAVIGAGAIVTGDIAENTVVAGNPARIVGRRLPAVQVAE</sequence>
<dbReference type="GO" id="GO:0008374">
    <property type="term" value="F:O-acyltransferase activity"/>
    <property type="evidence" value="ECO:0007669"/>
    <property type="project" value="TreeGrafter"/>
</dbReference>
<evidence type="ECO:0000256" key="1">
    <source>
        <dbReference type="ARBA" id="ARBA00007274"/>
    </source>
</evidence>
<dbReference type="Pfam" id="PF00132">
    <property type="entry name" value="Hexapep"/>
    <property type="match status" value="1"/>
</dbReference>
<dbReference type="Gene3D" id="2.160.10.10">
    <property type="entry name" value="Hexapeptide repeat proteins"/>
    <property type="match status" value="1"/>
</dbReference>
<keyword evidence="2" id="KW-0808">Transferase</keyword>
<dbReference type="OrthoDB" id="9815592at2"/>
<dbReference type="CDD" id="cd04647">
    <property type="entry name" value="LbH_MAT_like"/>
    <property type="match status" value="1"/>
</dbReference>
<protein>
    <recommendedName>
        <fullName evidence="5">Acyltransferase</fullName>
    </recommendedName>
</protein>
<dbReference type="STRING" id="390270.SAMN04488005_2046"/>
<dbReference type="InterPro" id="IPR011004">
    <property type="entry name" value="Trimer_LpxA-like_sf"/>
</dbReference>
<reference evidence="4" key="1">
    <citation type="submission" date="2016-10" db="EMBL/GenBank/DDBJ databases">
        <authorList>
            <person name="Varghese N."/>
            <person name="Submissions S."/>
        </authorList>
    </citation>
    <scope>NUCLEOTIDE SEQUENCE [LARGE SCALE GENOMIC DNA]</scope>
    <source>
        <strain evidence="4">DSM 26879</strain>
    </source>
</reference>
<comment type="similarity">
    <text evidence="1">Belongs to the transferase hexapeptide repeat family.</text>
</comment>
<dbReference type="PANTHER" id="PTHR23416">
    <property type="entry name" value="SIALIC ACID SYNTHASE-RELATED"/>
    <property type="match status" value="1"/>
</dbReference>
<gene>
    <name evidence="3" type="ORF">SAMN04488005_2046</name>
</gene>
<evidence type="ECO:0000313" key="4">
    <source>
        <dbReference type="Proteomes" id="UP000199478"/>
    </source>
</evidence>
<accession>A0A1I6GQV1</accession>
<dbReference type="SUPFAM" id="SSF51161">
    <property type="entry name" value="Trimeric LpxA-like enzymes"/>
    <property type="match status" value="1"/>
</dbReference>
<dbReference type="AlphaFoldDB" id="A0A1I6GQV1"/>